<feature type="region of interest" description="Disordered" evidence="1">
    <location>
        <begin position="95"/>
        <end position="125"/>
    </location>
</feature>
<dbReference type="InterPro" id="IPR046347">
    <property type="entry name" value="bZIP_sf"/>
</dbReference>
<proteinExistence type="predicted"/>
<dbReference type="SUPFAM" id="SSF57959">
    <property type="entry name" value="Leucine zipper domain"/>
    <property type="match status" value="1"/>
</dbReference>
<feature type="domain" description="BZIP" evidence="2">
    <location>
        <begin position="17"/>
        <end position="31"/>
    </location>
</feature>
<dbReference type="KEGG" id="trg:TRUGW13939_09908"/>
<dbReference type="InterPro" id="IPR021833">
    <property type="entry name" value="DUF3425"/>
</dbReference>
<dbReference type="InterPro" id="IPR004827">
    <property type="entry name" value="bZIP"/>
</dbReference>
<dbReference type="Gene3D" id="1.20.5.170">
    <property type="match status" value="1"/>
</dbReference>
<sequence>MGQSKSQGNGDTAADTRKLRNRLSQRAFRARQSVYIKELEEKLKWASKPDYDINTRLEEENKRLRSQLLDCQKKLDSLIVSMELVSKSLTKATNIEQSDVRDQSQSRSPSLGNEVALSDNPEQPNLAFEDDSILPDLDSLLFQDENDITNTLNSDQQECSPTNQTGPMTFDLDTLEQNPPAFYAQIEHNIPFNPMQTFSFKQMMGVERYAHIASSGSSLTVGKMEFQSTNSVFSDHISSWEHYLRSNWHRSAGLLTQKTDSLMTAAYFMVSSFICLSWPLMTSWHTYTRAHIPVLKLTAWHIDPSPQTYNALSKSWRPTQLQLSSKHPSIIDWIPFPTLRDKLISCHAANPCLDDVICEIGNSYVMETDLSKLIANIPPTEGYVSVWDLVRAISPQATRRHSDAETELSIWDVPLGPDSYSNLILDLKPEEEEAPAPSLPAPDIKSLFSSKSLALQCFKLLGMDRGACFFRLDPAFFENHPELYDPRENLMARGVPLRSPNRQSMSVPPSLDTSVLEQYKNISSWTVDLLTEGVLPVTHLNYNKLS</sequence>
<dbReference type="OrthoDB" id="10261951at2759"/>
<dbReference type="CDD" id="cd14688">
    <property type="entry name" value="bZIP_YAP"/>
    <property type="match status" value="1"/>
</dbReference>
<dbReference type="Proteomes" id="UP000509510">
    <property type="component" value="Chromosome V"/>
</dbReference>
<dbReference type="SMART" id="SM00338">
    <property type="entry name" value="BRLZ"/>
    <property type="match status" value="1"/>
</dbReference>
<name>A0A7H8RBA4_TALRU</name>
<protein>
    <recommendedName>
        <fullName evidence="2">BZIP domain-containing protein</fullName>
    </recommendedName>
</protein>
<evidence type="ECO:0000256" key="1">
    <source>
        <dbReference type="SAM" id="MobiDB-lite"/>
    </source>
</evidence>
<keyword evidence="4" id="KW-1185">Reference proteome</keyword>
<dbReference type="AlphaFoldDB" id="A0A7H8RBA4"/>
<dbReference type="PANTHER" id="PTHR38116:SF9">
    <property type="entry name" value="BZIP DOMAIN-CONTAINING PROTEIN"/>
    <property type="match status" value="1"/>
</dbReference>
<dbReference type="GO" id="GO:0003700">
    <property type="term" value="F:DNA-binding transcription factor activity"/>
    <property type="evidence" value="ECO:0007669"/>
    <property type="project" value="InterPro"/>
</dbReference>
<evidence type="ECO:0000313" key="3">
    <source>
        <dbReference type="EMBL" id="QKX62745.1"/>
    </source>
</evidence>
<dbReference type="Pfam" id="PF11905">
    <property type="entry name" value="DUF3425"/>
    <property type="match status" value="1"/>
</dbReference>
<accession>A0A7H8RBA4</accession>
<dbReference type="PROSITE" id="PS00036">
    <property type="entry name" value="BZIP_BASIC"/>
    <property type="match status" value="1"/>
</dbReference>
<dbReference type="GeneID" id="55997389"/>
<organism evidence="3 4">
    <name type="scientific">Talaromyces rugulosus</name>
    <name type="common">Penicillium rugulosum</name>
    <dbReference type="NCBI Taxonomy" id="121627"/>
    <lineage>
        <taxon>Eukaryota</taxon>
        <taxon>Fungi</taxon>
        <taxon>Dikarya</taxon>
        <taxon>Ascomycota</taxon>
        <taxon>Pezizomycotina</taxon>
        <taxon>Eurotiomycetes</taxon>
        <taxon>Eurotiomycetidae</taxon>
        <taxon>Eurotiales</taxon>
        <taxon>Trichocomaceae</taxon>
        <taxon>Talaromyces</taxon>
        <taxon>Talaromyces sect. Islandici</taxon>
    </lineage>
</organism>
<dbReference type="PANTHER" id="PTHR38116">
    <property type="entry name" value="CHROMOSOME 7, WHOLE GENOME SHOTGUN SEQUENCE"/>
    <property type="match status" value="1"/>
</dbReference>
<evidence type="ECO:0000313" key="4">
    <source>
        <dbReference type="Proteomes" id="UP000509510"/>
    </source>
</evidence>
<reference evidence="4" key="1">
    <citation type="submission" date="2020-06" db="EMBL/GenBank/DDBJ databases">
        <title>A chromosome-scale genome assembly of Talaromyces rugulosus W13939.</title>
        <authorList>
            <person name="Wang B."/>
            <person name="Guo L."/>
            <person name="Ye K."/>
            <person name="Wang L."/>
        </authorList>
    </citation>
    <scope>NUCLEOTIDE SEQUENCE [LARGE SCALE GENOMIC DNA]</scope>
    <source>
        <strain evidence="4">W13939</strain>
    </source>
</reference>
<evidence type="ECO:0000259" key="2">
    <source>
        <dbReference type="PROSITE" id="PS00036"/>
    </source>
</evidence>
<gene>
    <name evidence="3" type="ORF">TRUGW13939_09908</name>
</gene>
<dbReference type="RefSeq" id="XP_035348919.1">
    <property type="nucleotide sequence ID" value="XM_035493026.1"/>
</dbReference>
<dbReference type="EMBL" id="CP055902">
    <property type="protein sequence ID" value="QKX62745.1"/>
    <property type="molecule type" value="Genomic_DNA"/>
</dbReference>